<dbReference type="GO" id="GO:0003825">
    <property type="term" value="F:alpha,alpha-trehalose-phosphate synthase (UDP-forming) activity"/>
    <property type="evidence" value="ECO:0007669"/>
    <property type="project" value="TreeGrafter"/>
</dbReference>
<dbReference type="RefSeq" id="WP_189050020.1">
    <property type="nucleotide sequence ID" value="NZ_BMJQ01000012.1"/>
</dbReference>
<dbReference type="InterPro" id="IPR001830">
    <property type="entry name" value="Glyco_trans_20"/>
</dbReference>
<evidence type="ECO:0000256" key="1">
    <source>
        <dbReference type="ARBA" id="ARBA00008799"/>
    </source>
</evidence>
<reference evidence="2" key="1">
    <citation type="journal article" date="2014" name="Int. J. Syst. Evol. Microbiol.">
        <title>Complete genome sequence of Corynebacterium casei LMG S-19264T (=DSM 44701T), isolated from a smear-ripened cheese.</title>
        <authorList>
            <consortium name="US DOE Joint Genome Institute (JGI-PGF)"/>
            <person name="Walter F."/>
            <person name="Albersmeier A."/>
            <person name="Kalinowski J."/>
            <person name="Ruckert C."/>
        </authorList>
    </citation>
    <scope>NUCLEOTIDE SEQUENCE</scope>
    <source>
        <strain evidence="2">CGMCC 1.15725</strain>
    </source>
</reference>
<dbReference type="CDD" id="cd03788">
    <property type="entry name" value="GT20_TPS"/>
    <property type="match status" value="1"/>
</dbReference>
<dbReference type="Pfam" id="PF00982">
    <property type="entry name" value="Glyco_transf_20"/>
    <property type="match status" value="1"/>
</dbReference>
<name>A0A8J3E597_9PROT</name>
<accession>A0A8J3E597</accession>
<comment type="similarity">
    <text evidence="1">Belongs to the glycosyltransferase 20 family.</text>
</comment>
<dbReference type="AlphaFoldDB" id="A0A8J3E597"/>
<dbReference type="GO" id="GO:0005992">
    <property type="term" value="P:trehalose biosynthetic process"/>
    <property type="evidence" value="ECO:0007669"/>
    <property type="project" value="InterPro"/>
</dbReference>
<dbReference type="EMBL" id="BMJQ01000012">
    <property type="protein sequence ID" value="GGF33960.1"/>
    <property type="molecule type" value="Genomic_DNA"/>
</dbReference>
<dbReference type="Proteomes" id="UP000646365">
    <property type="component" value="Unassembled WGS sequence"/>
</dbReference>
<comment type="caution">
    <text evidence="2">The sequence shown here is derived from an EMBL/GenBank/DDBJ whole genome shotgun (WGS) entry which is preliminary data.</text>
</comment>
<dbReference type="Gene3D" id="3.40.50.2000">
    <property type="entry name" value="Glycogen Phosphorylase B"/>
    <property type="match status" value="2"/>
</dbReference>
<organism evidence="2 3">
    <name type="scientific">Aliidongia dinghuensis</name>
    <dbReference type="NCBI Taxonomy" id="1867774"/>
    <lineage>
        <taxon>Bacteria</taxon>
        <taxon>Pseudomonadati</taxon>
        <taxon>Pseudomonadota</taxon>
        <taxon>Alphaproteobacteria</taxon>
        <taxon>Rhodospirillales</taxon>
        <taxon>Dongiaceae</taxon>
        <taxon>Aliidongia</taxon>
    </lineage>
</organism>
<proteinExistence type="inferred from homology"/>
<gene>
    <name evidence="2" type="primary">otsA</name>
    <name evidence="2" type="ORF">GCM10011611_45260</name>
</gene>
<evidence type="ECO:0000313" key="3">
    <source>
        <dbReference type="Proteomes" id="UP000646365"/>
    </source>
</evidence>
<reference evidence="2" key="2">
    <citation type="submission" date="2020-09" db="EMBL/GenBank/DDBJ databases">
        <authorList>
            <person name="Sun Q."/>
            <person name="Zhou Y."/>
        </authorList>
    </citation>
    <scope>NUCLEOTIDE SEQUENCE</scope>
    <source>
        <strain evidence="2">CGMCC 1.15725</strain>
    </source>
</reference>
<sequence>MSRLVVVTNRIAPVGEGGPPQGGLAVAVLEALKEHGGVWLGWSGKIVETLPDKPRIRRYRNNLTVVELDLTQAEYDTYYLGYANGTLWPAFHYRLDLMEFSRPNLDGYSAVNRRFARALDGLLQPGDRVWVHDYHLIPLASELRALDISLRLGFFLHTPFPVTQVLLGVPWHRNLVEHLTAYDVIGFQTDRDVAAFADYLASEKHGQVGPDGEGEAFGRKFQVQAFPISIETSSMIKQAVDMEDSPQVRRLKAALRGRRLLIGVDRLDYSKGLVRRIRAVERLFAVHPQFRSAVTFMQIAPATRGELHQYASIRSELEQHAGRINGAYADYDWMPIRYISRSYSRRTLAGFYRASAIGLVTPLIDGMNLVAKEYVACQDPTDPGVLVLSRFAGAAQELDGALIVNPYDFEAVGDALAGALEMPLDERRDRHRVLLDRLKRWDVTVWRRAFEAALAA</sequence>
<protein>
    <submittedName>
        <fullName evidence="2">Alpha,alpha-trehalose-phosphate synthase (UDP-forming)</fullName>
    </submittedName>
</protein>
<dbReference type="PANTHER" id="PTHR10788:SF106">
    <property type="entry name" value="BCDNA.GH08860"/>
    <property type="match status" value="1"/>
</dbReference>
<keyword evidence="3" id="KW-1185">Reference proteome</keyword>
<dbReference type="PANTHER" id="PTHR10788">
    <property type="entry name" value="TREHALOSE-6-PHOSPHATE SYNTHASE"/>
    <property type="match status" value="1"/>
</dbReference>
<dbReference type="SUPFAM" id="SSF53756">
    <property type="entry name" value="UDP-Glycosyltransferase/glycogen phosphorylase"/>
    <property type="match status" value="1"/>
</dbReference>
<evidence type="ECO:0000313" key="2">
    <source>
        <dbReference type="EMBL" id="GGF33960.1"/>
    </source>
</evidence>